<dbReference type="RefSeq" id="WP_248868103.1">
    <property type="nucleotide sequence ID" value="NZ_CP086322.1"/>
</dbReference>
<dbReference type="Pfam" id="PF00550">
    <property type="entry name" value="PP-binding"/>
    <property type="match status" value="1"/>
</dbReference>
<evidence type="ECO:0000259" key="2">
    <source>
        <dbReference type="PROSITE" id="PS50075"/>
    </source>
</evidence>
<dbReference type="PROSITE" id="PS50075">
    <property type="entry name" value="CARRIER"/>
    <property type="match status" value="1"/>
</dbReference>
<dbReference type="SUPFAM" id="SSF47336">
    <property type="entry name" value="ACP-like"/>
    <property type="match status" value="1"/>
</dbReference>
<evidence type="ECO:0000313" key="3">
    <source>
        <dbReference type="EMBL" id="UQA97181.1"/>
    </source>
</evidence>
<protein>
    <submittedName>
        <fullName evidence="3">Acyl carrier protein</fullName>
    </submittedName>
</protein>
<name>A0ABY4ML82_9ACTN</name>
<reference evidence="3" key="1">
    <citation type="submission" date="2021-10" db="EMBL/GenBank/DDBJ databases">
        <title>Streptomyces nigrumlapis sp.nov.,an antimicrobial producing actinobacterium isolated from Black Gobi rocks.</title>
        <authorList>
            <person name="Wen Y."/>
            <person name="Zhang W."/>
            <person name="Liu X.G."/>
        </authorList>
    </citation>
    <scope>NUCLEOTIDE SEQUENCE</scope>
    <source>
        <strain evidence="3">ST13-2-2</strain>
    </source>
</reference>
<feature type="region of interest" description="Disordered" evidence="1">
    <location>
        <begin position="75"/>
        <end position="97"/>
    </location>
</feature>
<dbReference type="InterPro" id="IPR009081">
    <property type="entry name" value="PP-bd_ACP"/>
</dbReference>
<feature type="compositionally biased region" description="Polar residues" evidence="1">
    <location>
        <begin position="85"/>
        <end position="97"/>
    </location>
</feature>
<dbReference type="Proteomes" id="UP000830115">
    <property type="component" value="Chromosome"/>
</dbReference>
<gene>
    <name evidence="3" type="ORF">K9S39_39700</name>
</gene>
<organism evidence="3 4">
    <name type="scientific">Streptomyces halobius</name>
    <dbReference type="NCBI Taxonomy" id="2879846"/>
    <lineage>
        <taxon>Bacteria</taxon>
        <taxon>Bacillati</taxon>
        <taxon>Actinomycetota</taxon>
        <taxon>Actinomycetes</taxon>
        <taxon>Kitasatosporales</taxon>
        <taxon>Streptomycetaceae</taxon>
        <taxon>Streptomyces</taxon>
    </lineage>
</organism>
<evidence type="ECO:0000256" key="1">
    <source>
        <dbReference type="SAM" id="MobiDB-lite"/>
    </source>
</evidence>
<dbReference type="InterPro" id="IPR036736">
    <property type="entry name" value="ACP-like_sf"/>
</dbReference>
<sequence length="97" mass="10543">MTNNTYEWIAGLLTEHLGVPEDIIQPDATFTDLDLDSLSIAELSVIIEDRLGVHLTEEDLKPTLGEFCQVVDERRDDGKAAGADTAQQDASTTPTSP</sequence>
<proteinExistence type="predicted"/>
<accession>A0ABY4ML82</accession>
<evidence type="ECO:0000313" key="4">
    <source>
        <dbReference type="Proteomes" id="UP000830115"/>
    </source>
</evidence>
<dbReference type="Gene3D" id="1.10.1200.10">
    <property type="entry name" value="ACP-like"/>
    <property type="match status" value="1"/>
</dbReference>
<feature type="domain" description="Carrier" evidence="2">
    <location>
        <begin position="3"/>
        <end position="79"/>
    </location>
</feature>
<keyword evidence="4" id="KW-1185">Reference proteome</keyword>
<dbReference type="EMBL" id="CP086322">
    <property type="protein sequence ID" value="UQA97181.1"/>
    <property type="molecule type" value="Genomic_DNA"/>
</dbReference>